<keyword evidence="1" id="KW-0732">Signal</keyword>
<keyword evidence="3" id="KW-1185">Reference proteome</keyword>
<sequence length="89" mass="9836">MKSKLLIIVCLTVSSVNSQFAEGSSNPDDADAEIITTIGGMQVPTSRGPADAFRFEFLRAEPRDDPSEFIIMCNLFRKFLYMPFAGTNP</sequence>
<dbReference type="EMBL" id="CAKKLH010000332">
    <property type="protein sequence ID" value="CAH0112833.1"/>
    <property type="molecule type" value="Genomic_DNA"/>
</dbReference>
<dbReference type="OrthoDB" id="10445687at2759"/>
<dbReference type="AlphaFoldDB" id="A0A8J2S3T3"/>
<protein>
    <recommendedName>
        <fullName evidence="4">Secreted protein</fullName>
    </recommendedName>
</protein>
<evidence type="ECO:0008006" key="4">
    <source>
        <dbReference type="Google" id="ProtNLM"/>
    </source>
</evidence>
<evidence type="ECO:0000256" key="1">
    <source>
        <dbReference type="SAM" id="SignalP"/>
    </source>
</evidence>
<name>A0A8J2S3T3_9CRUS</name>
<feature type="chain" id="PRO_5035288465" description="Secreted protein" evidence="1">
    <location>
        <begin position="19"/>
        <end position="89"/>
    </location>
</feature>
<dbReference type="Proteomes" id="UP000789390">
    <property type="component" value="Unassembled WGS sequence"/>
</dbReference>
<organism evidence="2 3">
    <name type="scientific">Daphnia galeata</name>
    <dbReference type="NCBI Taxonomy" id="27404"/>
    <lineage>
        <taxon>Eukaryota</taxon>
        <taxon>Metazoa</taxon>
        <taxon>Ecdysozoa</taxon>
        <taxon>Arthropoda</taxon>
        <taxon>Crustacea</taxon>
        <taxon>Branchiopoda</taxon>
        <taxon>Diplostraca</taxon>
        <taxon>Cladocera</taxon>
        <taxon>Anomopoda</taxon>
        <taxon>Daphniidae</taxon>
        <taxon>Daphnia</taxon>
    </lineage>
</organism>
<accession>A0A8J2S3T3</accession>
<evidence type="ECO:0000313" key="2">
    <source>
        <dbReference type="EMBL" id="CAH0112833.1"/>
    </source>
</evidence>
<proteinExistence type="predicted"/>
<feature type="signal peptide" evidence="1">
    <location>
        <begin position="1"/>
        <end position="18"/>
    </location>
</feature>
<gene>
    <name evidence="2" type="ORF">DGAL_LOCUS16626</name>
</gene>
<evidence type="ECO:0000313" key="3">
    <source>
        <dbReference type="Proteomes" id="UP000789390"/>
    </source>
</evidence>
<reference evidence="2" key="1">
    <citation type="submission" date="2021-11" db="EMBL/GenBank/DDBJ databases">
        <authorList>
            <person name="Schell T."/>
        </authorList>
    </citation>
    <scope>NUCLEOTIDE SEQUENCE</scope>
    <source>
        <strain evidence="2">M5</strain>
    </source>
</reference>
<comment type="caution">
    <text evidence="2">The sequence shown here is derived from an EMBL/GenBank/DDBJ whole genome shotgun (WGS) entry which is preliminary data.</text>
</comment>